<dbReference type="Pfam" id="PF09084">
    <property type="entry name" value="NMT1"/>
    <property type="match status" value="1"/>
</dbReference>
<dbReference type="EMBL" id="FQYQ01000001">
    <property type="protein sequence ID" value="SHI34964.1"/>
    <property type="molecule type" value="Genomic_DNA"/>
</dbReference>
<dbReference type="PANTHER" id="PTHR30024">
    <property type="entry name" value="ALIPHATIC SULFONATES-BINDING PROTEIN-RELATED"/>
    <property type="match status" value="1"/>
</dbReference>
<keyword evidence="4" id="KW-1185">Reference proteome</keyword>
<dbReference type="PANTHER" id="PTHR30024:SF42">
    <property type="entry name" value="ALIPHATIC SULFONATES-BINDING PROTEIN-RELATED"/>
    <property type="match status" value="1"/>
</dbReference>
<accession>A0A1M6AEI6</accession>
<feature type="signal peptide" evidence="1">
    <location>
        <begin position="1"/>
        <end position="23"/>
    </location>
</feature>
<feature type="domain" description="SsuA/THI5-like" evidence="2">
    <location>
        <begin position="84"/>
        <end position="282"/>
    </location>
</feature>
<dbReference type="Gene3D" id="3.40.190.10">
    <property type="entry name" value="Periplasmic binding protein-like II"/>
    <property type="match status" value="2"/>
</dbReference>
<evidence type="ECO:0000313" key="3">
    <source>
        <dbReference type="EMBL" id="SHI34964.1"/>
    </source>
</evidence>
<organism evidence="3 4">
    <name type="scientific">Pseudobutyrivibrio xylanivorans DSM 14809</name>
    <dbReference type="NCBI Taxonomy" id="1123012"/>
    <lineage>
        <taxon>Bacteria</taxon>
        <taxon>Bacillati</taxon>
        <taxon>Bacillota</taxon>
        <taxon>Clostridia</taxon>
        <taxon>Lachnospirales</taxon>
        <taxon>Lachnospiraceae</taxon>
        <taxon>Pseudobutyrivibrio</taxon>
    </lineage>
</organism>
<dbReference type="SUPFAM" id="SSF53850">
    <property type="entry name" value="Periplasmic binding protein-like II"/>
    <property type="match status" value="1"/>
</dbReference>
<sequence>MKKNYLKKILAVTMTIAVSAGFAGCGNEGVDTIEAGSALKNEVNEEASIDADSFNIDDVGEITLRVGVCSGDPNQYLKVLDNHTNFLKDRGINLETTEFAAGINTIDAITIDQLDIGNFADYAGINRIGNTLAETDLRAFTMTGINKTSVLYVNPEHIKTAKDLEGAVLISHAGVVVEYDYGKLAETYDLDPDKLEYTNVSSSQEALALATSNSGDAYWAGKQVQPKFEEAGWVPFTSIVDVGAPMYCFLVANNKFLEEHKAEVAKYLAVSEEGFAYITEHLDEFAGWVEADLGLRKDLVISGWQESTHDYGFPQEAYEDLYSVEEWCYKNGNFPTQYDPADFINTDALALYKPDAVTWERK</sequence>
<evidence type="ECO:0000313" key="4">
    <source>
        <dbReference type="Proteomes" id="UP000184185"/>
    </source>
</evidence>
<proteinExistence type="predicted"/>
<reference evidence="3 4" key="1">
    <citation type="submission" date="2016-11" db="EMBL/GenBank/DDBJ databases">
        <authorList>
            <person name="Jaros S."/>
            <person name="Januszkiewicz K."/>
            <person name="Wedrychowicz H."/>
        </authorList>
    </citation>
    <scope>NUCLEOTIDE SEQUENCE [LARGE SCALE GENOMIC DNA]</scope>
    <source>
        <strain evidence="3 4">DSM 14809</strain>
    </source>
</reference>
<dbReference type="AlphaFoldDB" id="A0A1M6AEI6"/>
<dbReference type="RefSeq" id="WP_072911216.1">
    <property type="nucleotide sequence ID" value="NZ_FQYQ01000001.1"/>
</dbReference>
<dbReference type="InterPro" id="IPR015168">
    <property type="entry name" value="SsuA/THI5"/>
</dbReference>
<evidence type="ECO:0000259" key="2">
    <source>
        <dbReference type="Pfam" id="PF09084"/>
    </source>
</evidence>
<protein>
    <submittedName>
        <fullName evidence="3">ABC-type nitrate/sulfonate/bicarbonate transport system, substrate-binding protein</fullName>
    </submittedName>
</protein>
<dbReference type="PROSITE" id="PS51257">
    <property type="entry name" value="PROKAR_LIPOPROTEIN"/>
    <property type="match status" value="1"/>
</dbReference>
<name>A0A1M6AEI6_PSEXY</name>
<dbReference type="OrthoDB" id="9815602at2"/>
<dbReference type="Proteomes" id="UP000184185">
    <property type="component" value="Unassembled WGS sequence"/>
</dbReference>
<keyword evidence="1" id="KW-0732">Signal</keyword>
<feature type="chain" id="PRO_5039243109" evidence="1">
    <location>
        <begin position="24"/>
        <end position="362"/>
    </location>
</feature>
<gene>
    <name evidence="3" type="ORF">SAMN02745725_00213</name>
</gene>
<evidence type="ECO:0000256" key="1">
    <source>
        <dbReference type="SAM" id="SignalP"/>
    </source>
</evidence>